<dbReference type="EMBL" id="BDIP01001278">
    <property type="protein sequence ID" value="GCA62737.1"/>
    <property type="molecule type" value="Genomic_DNA"/>
</dbReference>
<accession>A0A391NLH9</accession>
<dbReference type="InterPro" id="IPR005651">
    <property type="entry name" value="Trm112-like"/>
</dbReference>
<evidence type="ECO:0000313" key="3">
    <source>
        <dbReference type="EMBL" id="GCA62737.1"/>
    </source>
</evidence>
<dbReference type="PANTHER" id="PTHR12773">
    <property type="entry name" value="UPF0315 PROTEIN-RELATED"/>
    <property type="match status" value="1"/>
</dbReference>
<organism evidence="3 4">
    <name type="scientific">Kipferlia bialata</name>
    <dbReference type="NCBI Taxonomy" id="797122"/>
    <lineage>
        <taxon>Eukaryota</taxon>
        <taxon>Metamonada</taxon>
        <taxon>Carpediemonas-like organisms</taxon>
        <taxon>Kipferlia</taxon>
    </lineage>
</organism>
<dbReference type="Pfam" id="PF03966">
    <property type="entry name" value="Trm112p"/>
    <property type="match status" value="1"/>
</dbReference>
<proteinExistence type="inferred from homology"/>
<keyword evidence="4" id="KW-1185">Reference proteome</keyword>
<dbReference type="Gene3D" id="2.20.25.10">
    <property type="match status" value="1"/>
</dbReference>
<name>A0A391NLH9_9EUKA</name>
<dbReference type="Proteomes" id="UP000265618">
    <property type="component" value="Unassembled WGS sequence"/>
</dbReference>
<keyword evidence="2" id="KW-0732">Signal</keyword>
<feature type="chain" id="PRO_5017423573" description="Trm112p-like protein" evidence="2">
    <location>
        <begin position="18"/>
        <end position="129"/>
    </location>
</feature>
<feature type="signal peptide" evidence="2">
    <location>
        <begin position="1"/>
        <end position="17"/>
    </location>
</feature>
<dbReference type="InterPro" id="IPR039127">
    <property type="entry name" value="Trm112"/>
</dbReference>
<dbReference type="SUPFAM" id="SSF158997">
    <property type="entry name" value="Trm112p-like"/>
    <property type="match status" value="1"/>
</dbReference>
<evidence type="ECO:0008006" key="5">
    <source>
        <dbReference type="Google" id="ProtNLM"/>
    </source>
</evidence>
<sequence length="129" mass="14035">MKLIMLNILTCSVPACGIEDRMLELQAEAFSDIEGLEFVPEHVVRFLPRLDYPGLIAAIQGLGWTDVLGSLPATLPDDPASDEAFLYALFNALFVREVQTGTLTCPGCGTVYPITDAIPRMLLAPEPNQ</sequence>
<dbReference type="OrthoDB" id="2187549at2759"/>
<dbReference type="GO" id="GO:0070476">
    <property type="term" value="P:rRNA (guanine-N7)-methylation"/>
    <property type="evidence" value="ECO:0007669"/>
    <property type="project" value="TreeGrafter"/>
</dbReference>
<reference evidence="3 4" key="1">
    <citation type="journal article" date="2018" name="PLoS ONE">
        <title>The draft genome of Kipferlia bialata reveals reductive genome evolution in fornicate parasites.</title>
        <authorList>
            <person name="Tanifuji G."/>
            <person name="Takabayashi S."/>
            <person name="Kume K."/>
            <person name="Takagi M."/>
            <person name="Nakayama T."/>
            <person name="Kamikawa R."/>
            <person name="Inagaki Y."/>
            <person name="Hashimoto T."/>
        </authorList>
    </citation>
    <scope>NUCLEOTIDE SEQUENCE [LARGE SCALE GENOMIC DNA]</scope>
    <source>
        <strain evidence="3">NY0173</strain>
    </source>
</reference>
<dbReference type="AlphaFoldDB" id="A0A391NLH9"/>
<protein>
    <recommendedName>
        <fullName evidence="5">Trm112p-like protein</fullName>
    </recommendedName>
</protein>
<comment type="caution">
    <text evidence="3">The sequence shown here is derived from an EMBL/GenBank/DDBJ whole genome shotgun (WGS) entry which is preliminary data.</text>
</comment>
<dbReference type="GO" id="GO:0030488">
    <property type="term" value="P:tRNA methylation"/>
    <property type="evidence" value="ECO:0007669"/>
    <property type="project" value="TreeGrafter"/>
</dbReference>
<evidence type="ECO:0000256" key="2">
    <source>
        <dbReference type="SAM" id="SignalP"/>
    </source>
</evidence>
<evidence type="ECO:0000256" key="1">
    <source>
        <dbReference type="ARBA" id="ARBA00007980"/>
    </source>
</evidence>
<dbReference type="PANTHER" id="PTHR12773:SF0">
    <property type="entry name" value="MULTIFUNCTIONAL METHYLTRANSFERASE SUBUNIT TRM112-LIKE PROTEIN"/>
    <property type="match status" value="1"/>
</dbReference>
<gene>
    <name evidence="3" type="ORF">KIPB_005452</name>
</gene>
<dbReference type="GO" id="GO:0046982">
    <property type="term" value="F:protein heterodimerization activity"/>
    <property type="evidence" value="ECO:0007669"/>
    <property type="project" value="InterPro"/>
</dbReference>
<evidence type="ECO:0000313" key="4">
    <source>
        <dbReference type="Proteomes" id="UP000265618"/>
    </source>
</evidence>
<comment type="similarity">
    <text evidence="1">Belongs to the TRM112 family.</text>
</comment>